<proteinExistence type="evidence at transcript level"/>
<evidence type="ECO:0000313" key="1">
    <source>
        <dbReference type="EMBL" id="JAC84981.1"/>
    </source>
</evidence>
<sequence length="70" mass="8379">MVFHFADIVIAIRAFIKLQQLPHLVVWAFKNIKYRELRNFSGSKFLLHLVKGRNPTKNYDDVFGFEEVRR</sequence>
<reference evidence="1" key="1">
    <citation type="journal article" date="2014" name="PLoS Genet.">
        <title>Differential Responses to Wnt and PCP Disruption Predict Expression and Developmental Function of Conserved and Novel Genes in a Cnidarian.</title>
        <authorList>
            <person name="Lapebie P."/>
            <person name="Ruggiero A."/>
            <person name="Barreau C."/>
            <person name="Chevalier S."/>
            <person name="Chang P."/>
            <person name="Dru P."/>
            <person name="Houliston E."/>
            <person name="Momose T."/>
        </authorList>
    </citation>
    <scope>NUCLEOTIDE SEQUENCE</scope>
</reference>
<dbReference type="AlphaFoldDB" id="A0A069DMX1"/>
<accession>A0A069DMX1</accession>
<protein>
    <submittedName>
        <fullName evidence="1">Putative cnidarian restricted protein</fullName>
    </submittedName>
</protein>
<name>A0A069DMX1_9CNID</name>
<dbReference type="EMBL" id="GBGP01000212">
    <property type="protein sequence ID" value="JAC84981.1"/>
    <property type="molecule type" value="mRNA"/>
</dbReference>
<organism evidence="1">
    <name type="scientific">Clytia hemisphaerica</name>
    <dbReference type="NCBI Taxonomy" id="252671"/>
    <lineage>
        <taxon>Eukaryota</taxon>
        <taxon>Metazoa</taxon>
        <taxon>Cnidaria</taxon>
        <taxon>Hydrozoa</taxon>
        <taxon>Hydroidolina</taxon>
        <taxon>Leptothecata</taxon>
        <taxon>Obeliida</taxon>
        <taxon>Clytiidae</taxon>
        <taxon>Clytia</taxon>
    </lineage>
</organism>